<dbReference type="Pfam" id="PF13912">
    <property type="entry name" value="zf-C2H2_6"/>
    <property type="match status" value="1"/>
</dbReference>
<keyword evidence="4 7" id="KW-0863">Zinc-finger</keyword>
<dbReference type="InterPro" id="IPR013087">
    <property type="entry name" value="Znf_C2H2_type"/>
</dbReference>
<accession>A0A6A4VYB0</accession>
<keyword evidence="3" id="KW-0677">Repeat</keyword>
<dbReference type="Pfam" id="PF00096">
    <property type="entry name" value="zf-C2H2"/>
    <property type="match status" value="5"/>
</dbReference>
<evidence type="ECO:0000256" key="3">
    <source>
        <dbReference type="ARBA" id="ARBA00022737"/>
    </source>
</evidence>
<evidence type="ECO:0000256" key="7">
    <source>
        <dbReference type="PROSITE-ProRule" id="PRU00042"/>
    </source>
</evidence>
<evidence type="ECO:0000256" key="4">
    <source>
        <dbReference type="ARBA" id="ARBA00022771"/>
    </source>
</evidence>
<dbReference type="SUPFAM" id="SSF57667">
    <property type="entry name" value="beta-beta-alpha zinc fingers"/>
    <property type="match status" value="3"/>
</dbReference>
<protein>
    <submittedName>
        <fullName evidence="9">Zinc finger protein 595</fullName>
    </submittedName>
</protein>
<name>A0A6A4VYB0_AMPAM</name>
<dbReference type="InterPro" id="IPR036236">
    <property type="entry name" value="Znf_C2H2_sf"/>
</dbReference>
<dbReference type="OrthoDB" id="8117402at2759"/>
<dbReference type="InterPro" id="IPR050888">
    <property type="entry name" value="ZnF_C2H2-type_TF"/>
</dbReference>
<feature type="domain" description="C2H2-type" evidence="8">
    <location>
        <begin position="156"/>
        <end position="179"/>
    </location>
</feature>
<feature type="domain" description="C2H2-type" evidence="8">
    <location>
        <begin position="72"/>
        <end position="99"/>
    </location>
</feature>
<keyword evidence="6" id="KW-0539">Nucleus</keyword>
<organism evidence="9 10">
    <name type="scientific">Amphibalanus amphitrite</name>
    <name type="common">Striped barnacle</name>
    <name type="synonym">Balanus amphitrite</name>
    <dbReference type="NCBI Taxonomy" id="1232801"/>
    <lineage>
        <taxon>Eukaryota</taxon>
        <taxon>Metazoa</taxon>
        <taxon>Ecdysozoa</taxon>
        <taxon>Arthropoda</taxon>
        <taxon>Crustacea</taxon>
        <taxon>Multicrustacea</taxon>
        <taxon>Cirripedia</taxon>
        <taxon>Thoracica</taxon>
        <taxon>Thoracicalcarea</taxon>
        <taxon>Balanomorpha</taxon>
        <taxon>Balanoidea</taxon>
        <taxon>Balanidae</taxon>
        <taxon>Amphibalaninae</taxon>
        <taxon>Amphibalanus</taxon>
    </lineage>
</organism>
<sequence>MVASLEGVLAFSCSLCDKRYSSSSSLAMHMKKHMGETGCYMCGYPNKCNICFREYKHRVSLLSHMKVHQGGHPCDICGRRYRNFNSLGHHRKVHMGFTTCRLCGKVSNRVADLRIHLQTVHKMTLEEKSFRCETCGKSYSSRVSLNHHSKMHAGATTCALCGRVSSRVADLRTHLKVVHKLSAQEIRALVPTREKYHFFGVPPLAGAPQPRPQ</sequence>
<comment type="caution">
    <text evidence="9">The sequence shown here is derived from an EMBL/GenBank/DDBJ whole genome shotgun (WGS) entry which is preliminary data.</text>
</comment>
<evidence type="ECO:0000256" key="2">
    <source>
        <dbReference type="ARBA" id="ARBA00022723"/>
    </source>
</evidence>
<dbReference type="SMART" id="SM00355">
    <property type="entry name" value="ZnF_C2H2"/>
    <property type="match status" value="6"/>
</dbReference>
<proteinExistence type="predicted"/>
<dbReference type="PROSITE" id="PS50157">
    <property type="entry name" value="ZINC_FINGER_C2H2_2"/>
    <property type="match status" value="5"/>
</dbReference>
<dbReference type="GO" id="GO:0005634">
    <property type="term" value="C:nucleus"/>
    <property type="evidence" value="ECO:0007669"/>
    <property type="project" value="UniProtKB-SubCell"/>
</dbReference>
<dbReference type="PROSITE" id="PS00028">
    <property type="entry name" value="ZINC_FINGER_C2H2_1"/>
    <property type="match status" value="4"/>
</dbReference>
<comment type="subcellular location">
    <subcellularLocation>
        <location evidence="1">Nucleus</location>
    </subcellularLocation>
</comment>
<evidence type="ECO:0000256" key="5">
    <source>
        <dbReference type="ARBA" id="ARBA00022833"/>
    </source>
</evidence>
<gene>
    <name evidence="9" type="primary">ZNF595</name>
    <name evidence="9" type="ORF">FJT64_004024</name>
</gene>
<dbReference type="EMBL" id="VIIS01001419">
    <property type="protein sequence ID" value="KAF0298653.1"/>
    <property type="molecule type" value="Genomic_DNA"/>
</dbReference>
<feature type="domain" description="C2H2-type" evidence="8">
    <location>
        <begin position="11"/>
        <end position="38"/>
    </location>
</feature>
<dbReference type="Proteomes" id="UP000440578">
    <property type="component" value="Unassembled WGS sequence"/>
</dbReference>
<evidence type="ECO:0000313" key="10">
    <source>
        <dbReference type="Proteomes" id="UP000440578"/>
    </source>
</evidence>
<keyword evidence="10" id="KW-1185">Reference proteome</keyword>
<evidence type="ECO:0000259" key="8">
    <source>
        <dbReference type="PROSITE" id="PS50157"/>
    </source>
</evidence>
<evidence type="ECO:0000313" key="9">
    <source>
        <dbReference type="EMBL" id="KAF0298653.1"/>
    </source>
</evidence>
<evidence type="ECO:0000256" key="1">
    <source>
        <dbReference type="ARBA" id="ARBA00004123"/>
    </source>
</evidence>
<dbReference type="Gene3D" id="3.30.160.60">
    <property type="entry name" value="Classic Zinc Finger"/>
    <property type="match status" value="3"/>
</dbReference>
<dbReference type="PANTHER" id="PTHR24406">
    <property type="entry name" value="TRANSCRIPTIONAL REPRESSOR CTCFL-RELATED"/>
    <property type="match status" value="1"/>
</dbReference>
<evidence type="ECO:0000256" key="6">
    <source>
        <dbReference type="ARBA" id="ARBA00023242"/>
    </source>
</evidence>
<dbReference type="FunFam" id="3.30.160.60:FF:000100">
    <property type="entry name" value="Zinc finger 45-like"/>
    <property type="match status" value="1"/>
</dbReference>
<keyword evidence="5" id="KW-0862">Zinc</keyword>
<dbReference type="GO" id="GO:0008270">
    <property type="term" value="F:zinc ion binding"/>
    <property type="evidence" value="ECO:0007669"/>
    <property type="project" value="UniProtKB-KW"/>
</dbReference>
<reference evidence="9 10" key="1">
    <citation type="submission" date="2019-07" db="EMBL/GenBank/DDBJ databases">
        <title>Draft genome assembly of a fouling barnacle, Amphibalanus amphitrite (Darwin, 1854): The first reference genome for Thecostraca.</title>
        <authorList>
            <person name="Kim W."/>
        </authorList>
    </citation>
    <scope>NUCLEOTIDE SEQUENCE [LARGE SCALE GENOMIC DNA]</scope>
    <source>
        <strain evidence="9">SNU_AA5</strain>
        <tissue evidence="9">Soma without cirri and trophi</tissue>
    </source>
</reference>
<dbReference type="AlphaFoldDB" id="A0A6A4VYB0"/>
<feature type="domain" description="C2H2-type" evidence="8">
    <location>
        <begin position="46"/>
        <end position="73"/>
    </location>
</feature>
<keyword evidence="2" id="KW-0479">Metal-binding</keyword>
<feature type="domain" description="C2H2-type" evidence="8">
    <location>
        <begin position="130"/>
        <end position="157"/>
    </location>
</feature>